<dbReference type="Pfam" id="PF04892">
    <property type="entry name" value="VanZ"/>
    <property type="match status" value="1"/>
</dbReference>
<evidence type="ECO:0000259" key="2">
    <source>
        <dbReference type="Pfam" id="PF04892"/>
    </source>
</evidence>
<keyword evidence="4" id="KW-1185">Reference proteome</keyword>
<keyword evidence="1" id="KW-0472">Membrane</keyword>
<dbReference type="Proteomes" id="UP001243364">
    <property type="component" value="Unassembled WGS sequence"/>
</dbReference>
<dbReference type="RefSeq" id="WP_307048958.1">
    <property type="nucleotide sequence ID" value="NZ_JAUSYA010000001.1"/>
</dbReference>
<gene>
    <name evidence="3" type="ORF">QFZ56_007374</name>
</gene>
<keyword evidence="1" id="KW-0812">Transmembrane</keyword>
<protein>
    <recommendedName>
        <fullName evidence="2">VanZ-like domain-containing protein</fullName>
    </recommendedName>
</protein>
<proteinExistence type="predicted"/>
<evidence type="ECO:0000313" key="4">
    <source>
        <dbReference type="Proteomes" id="UP001243364"/>
    </source>
</evidence>
<reference evidence="3 4" key="1">
    <citation type="submission" date="2023-07" db="EMBL/GenBank/DDBJ databases">
        <title>Comparative genomics of wheat-associated soil bacteria to identify genetic determinants of phenazine resistance.</title>
        <authorList>
            <person name="Mouncey N."/>
        </authorList>
    </citation>
    <scope>NUCLEOTIDE SEQUENCE [LARGE SCALE GENOMIC DNA]</scope>
    <source>
        <strain evidence="3 4">W4I19-2</strain>
    </source>
</reference>
<evidence type="ECO:0000313" key="3">
    <source>
        <dbReference type="EMBL" id="MDQ0688411.1"/>
    </source>
</evidence>
<sequence>MIEASVAAVPGLLVSFLVLAAVVAVPTALVAKALGRPWPLRTALAVHLAGVLAVTLLPGDAGLQGWQCDTGAPSHLFTSESSLLNVALFAPAGFLAVQLFRRPVTVAAAGAVLSAAVELTQSAAPLGRSCSVTDLAANATGAVAGSLVGTLWLCLRHTPPHRPLRDLLGGVALAAAGAMAVTTVFHSRVTGVNIVALDEQRHDFAESSVQADEWLTSAAEGIYGSGTEVTGSATEKNGARLKITVDTNRGSVSGWWPDKELVSASSSNRRGGAGPLSEKQVVEAADEFALRWVPRYAAGRERTIRSVGDGPTRIYRVTYRRPPVGGTTPVRLALTVDVTAGAGTRTGTEARVTGFSVGRAEGPVPSGRP</sequence>
<organism evidence="3 4">
    <name type="scientific">Streptomyces achromogenes</name>
    <dbReference type="NCBI Taxonomy" id="67255"/>
    <lineage>
        <taxon>Bacteria</taxon>
        <taxon>Bacillati</taxon>
        <taxon>Actinomycetota</taxon>
        <taxon>Actinomycetes</taxon>
        <taxon>Kitasatosporales</taxon>
        <taxon>Streptomycetaceae</taxon>
        <taxon>Streptomyces</taxon>
    </lineage>
</organism>
<name>A0ABU0QDD5_STRAH</name>
<feature type="domain" description="VanZ-like" evidence="2">
    <location>
        <begin position="79"/>
        <end position="150"/>
    </location>
</feature>
<accession>A0ABU0QDD5</accession>
<evidence type="ECO:0000256" key="1">
    <source>
        <dbReference type="SAM" id="Phobius"/>
    </source>
</evidence>
<keyword evidence="1" id="KW-1133">Transmembrane helix</keyword>
<comment type="caution">
    <text evidence="3">The sequence shown here is derived from an EMBL/GenBank/DDBJ whole genome shotgun (WGS) entry which is preliminary data.</text>
</comment>
<dbReference type="InterPro" id="IPR006976">
    <property type="entry name" value="VanZ-like"/>
</dbReference>
<dbReference type="EMBL" id="JAUSYA010000001">
    <property type="protein sequence ID" value="MDQ0688411.1"/>
    <property type="molecule type" value="Genomic_DNA"/>
</dbReference>
<feature type="transmembrane region" description="Helical" evidence="1">
    <location>
        <begin position="12"/>
        <end position="31"/>
    </location>
</feature>